<evidence type="ECO:0000256" key="1">
    <source>
        <dbReference type="ARBA" id="ARBA00022801"/>
    </source>
</evidence>
<dbReference type="AlphaFoldDB" id="A0A1F8FKJ0"/>
<dbReference type="Pfam" id="PF07521">
    <property type="entry name" value="RMMBL"/>
    <property type="match status" value="1"/>
</dbReference>
<dbReference type="CDD" id="cd16295">
    <property type="entry name" value="TTHA0252-CPSF-like_MBL-fold"/>
    <property type="match status" value="1"/>
</dbReference>
<dbReference type="SMART" id="SM00849">
    <property type="entry name" value="Lactamase_B"/>
    <property type="match status" value="1"/>
</dbReference>
<reference evidence="4 5" key="1">
    <citation type="journal article" date="2016" name="Nat. Commun.">
        <title>Thousands of microbial genomes shed light on interconnected biogeochemical processes in an aquifer system.</title>
        <authorList>
            <person name="Anantharaman K."/>
            <person name="Brown C.T."/>
            <person name="Hug L.A."/>
            <person name="Sharon I."/>
            <person name="Castelle C.J."/>
            <person name="Probst A.J."/>
            <person name="Thomas B.C."/>
            <person name="Singh A."/>
            <person name="Wilkins M.J."/>
            <person name="Karaoz U."/>
            <person name="Brodie E.L."/>
            <person name="Williams K.H."/>
            <person name="Hubbard S.S."/>
            <person name="Banfield J.F."/>
        </authorList>
    </citation>
    <scope>NUCLEOTIDE SEQUENCE [LARGE SCALE GENOMIC DNA]</scope>
</reference>
<dbReference type="InterPro" id="IPR050698">
    <property type="entry name" value="MBL"/>
</dbReference>
<sequence>MKLTFYGGAMSVTGANYLLEHDGVKILVDCGLFQGFKYAEILNYEKFSYDPAEVDYVFITHSHTDHIGRLPKLYKEGFRGKIYVVEPTKELMLRAFPDNWSHMAEEAKSDGHDPLYMQDDIEGVMGLVEGISYHQKIELNPQGSTFLKIQDRTSNLASQGPNLSATFFNSGHILGSAIVCFEWKESRSNLLETKKIYFTGDLGNSPSLLLPDKEFVHDADYAVIESAYGSRQHKDRAERAVVLKEVVEYVVKNKGALMIPSFAIERTQEILFELHQFFADETMPMVPVFLDSPLANKMTEVYNRFSSYLNSEVRSHLGEKGGLFNFSCVRQTNTIEESKSINDTPGPKIIIAGSGMSNGGRILHHERRYLSDPNSAIVFVGYQVEGSLGRKILDGSTGSPRVGQPEVNIFGEFVPVKCLVKGIGAYSAHADQPALVEWVSQANKENKLKKVFIVQGEEESAKALAGQIESKEKVEVVIPSQNQTFEL</sequence>
<accession>A0A1F8FKJ0</accession>
<gene>
    <name evidence="4" type="ORF">A3C71_02630</name>
</gene>
<dbReference type="SUPFAM" id="SSF56281">
    <property type="entry name" value="Metallo-hydrolase/oxidoreductase"/>
    <property type="match status" value="1"/>
</dbReference>
<dbReference type="Proteomes" id="UP000178197">
    <property type="component" value="Unassembled WGS sequence"/>
</dbReference>
<dbReference type="PANTHER" id="PTHR11203:SF37">
    <property type="entry name" value="INTEGRATOR COMPLEX SUBUNIT 11"/>
    <property type="match status" value="1"/>
</dbReference>
<dbReference type="GO" id="GO:0016787">
    <property type="term" value="F:hydrolase activity"/>
    <property type="evidence" value="ECO:0007669"/>
    <property type="project" value="UniProtKB-KW"/>
</dbReference>
<dbReference type="InterPro" id="IPR011108">
    <property type="entry name" value="RMMBL"/>
</dbReference>
<organism evidence="4 5">
    <name type="scientific">Candidatus Yanofskybacteria bacterium RIFCSPHIGHO2_02_FULL_43_15c</name>
    <dbReference type="NCBI Taxonomy" id="1802679"/>
    <lineage>
        <taxon>Bacteria</taxon>
        <taxon>Candidatus Yanofskyibacteriota</taxon>
    </lineage>
</organism>
<comment type="caution">
    <text evidence="4">The sequence shown here is derived from an EMBL/GenBank/DDBJ whole genome shotgun (WGS) entry which is preliminary data.</text>
</comment>
<dbReference type="InterPro" id="IPR036866">
    <property type="entry name" value="RibonucZ/Hydroxyglut_hydro"/>
</dbReference>
<evidence type="ECO:0000259" key="2">
    <source>
        <dbReference type="SMART" id="SM00849"/>
    </source>
</evidence>
<evidence type="ECO:0000313" key="5">
    <source>
        <dbReference type="Proteomes" id="UP000178197"/>
    </source>
</evidence>
<protein>
    <recommendedName>
        <fullName evidence="6">MBL fold hydrolase</fullName>
    </recommendedName>
</protein>
<dbReference type="InterPro" id="IPR022712">
    <property type="entry name" value="Beta_Casp"/>
</dbReference>
<keyword evidence="1" id="KW-0378">Hydrolase</keyword>
<name>A0A1F8FKJ0_9BACT</name>
<dbReference type="GO" id="GO:0004521">
    <property type="term" value="F:RNA endonuclease activity"/>
    <property type="evidence" value="ECO:0007669"/>
    <property type="project" value="TreeGrafter"/>
</dbReference>
<feature type="domain" description="Beta-Casp" evidence="3">
    <location>
        <begin position="267"/>
        <end position="392"/>
    </location>
</feature>
<proteinExistence type="predicted"/>
<evidence type="ECO:0008006" key="6">
    <source>
        <dbReference type="Google" id="ProtNLM"/>
    </source>
</evidence>
<dbReference type="Pfam" id="PF00753">
    <property type="entry name" value="Lactamase_B"/>
    <property type="match status" value="1"/>
</dbReference>
<dbReference type="Gene3D" id="3.40.50.10890">
    <property type="match status" value="1"/>
</dbReference>
<dbReference type="Pfam" id="PF10996">
    <property type="entry name" value="Beta-Casp"/>
    <property type="match status" value="1"/>
</dbReference>
<dbReference type="EMBL" id="MGJT01000005">
    <property type="protein sequence ID" value="OGN13561.1"/>
    <property type="molecule type" value="Genomic_DNA"/>
</dbReference>
<dbReference type="SMART" id="SM01027">
    <property type="entry name" value="Beta-Casp"/>
    <property type="match status" value="1"/>
</dbReference>
<dbReference type="InterPro" id="IPR001279">
    <property type="entry name" value="Metallo-B-lactamas"/>
</dbReference>
<dbReference type="Gene3D" id="3.60.15.10">
    <property type="entry name" value="Ribonuclease Z/Hydroxyacylglutathione hydrolase-like"/>
    <property type="match status" value="1"/>
</dbReference>
<dbReference type="PANTHER" id="PTHR11203">
    <property type="entry name" value="CLEAVAGE AND POLYADENYLATION SPECIFICITY FACTOR FAMILY MEMBER"/>
    <property type="match status" value="1"/>
</dbReference>
<evidence type="ECO:0000259" key="3">
    <source>
        <dbReference type="SMART" id="SM01027"/>
    </source>
</evidence>
<feature type="domain" description="Metallo-beta-lactamase" evidence="2">
    <location>
        <begin position="13"/>
        <end position="254"/>
    </location>
</feature>
<evidence type="ECO:0000313" key="4">
    <source>
        <dbReference type="EMBL" id="OGN13561.1"/>
    </source>
</evidence>